<dbReference type="SUPFAM" id="SSF51905">
    <property type="entry name" value="FAD/NAD(P)-binding domain"/>
    <property type="match status" value="1"/>
</dbReference>
<dbReference type="PANTHER" id="PTHR43735">
    <property type="entry name" value="APOPTOSIS-INDUCING FACTOR 1"/>
    <property type="match status" value="1"/>
</dbReference>
<evidence type="ECO:0000256" key="2">
    <source>
        <dbReference type="ARBA" id="ARBA00022630"/>
    </source>
</evidence>
<protein>
    <recommendedName>
        <fullName evidence="5">FAD/NAD(P)-binding domain-containing protein</fullName>
    </recommendedName>
</protein>
<evidence type="ECO:0000313" key="6">
    <source>
        <dbReference type="EMBL" id="CDK25944.1"/>
    </source>
</evidence>
<name>W6MHW3_9ASCO</name>
<comment type="similarity">
    <text evidence="1">Belongs to the FAD-dependent oxidoreductase family.</text>
</comment>
<gene>
    <name evidence="6" type="ORF">KUCA_T00001915001</name>
</gene>
<sequence>MTVDKKTVVVIGAGSYGSRVAQHLVKSYKYKVYLISNLEYFYFLASTPRALNYDTPSDWVDKMTVPLKSVLPETIDLIIDDVVDIDDTKVSLKGHEDIPYDALVIATGAKWPSPVFPEFNGDRTIKGLQDYYEDRTQEIDDAKHIAFVGAGFVGLEVVGELAHKYKDDIKKGERSITIYHANKDLLDSSFGEKIRRNIQNDLESSGVKFVFDTKVISNEKGEGIIEKSGDKIVADKIYFTTGPVANPPSNSIAGLVDGRNQVKIDSTLRAIGAENGKVFAAGDVTDWPRRLVQYAIPFSVILAHNIDAFLQGRNNFEKAFEPPAWAKGGVSLGPNSAYGQLPVPILGYITLPKSVLVKVKAKNLFTDKFLDFAKV</sequence>
<dbReference type="GO" id="GO:0005737">
    <property type="term" value="C:cytoplasm"/>
    <property type="evidence" value="ECO:0007669"/>
    <property type="project" value="TreeGrafter"/>
</dbReference>
<dbReference type="Gene3D" id="3.50.50.100">
    <property type="match status" value="1"/>
</dbReference>
<dbReference type="GO" id="GO:0004174">
    <property type="term" value="F:electron-transferring-flavoprotein dehydrogenase activity"/>
    <property type="evidence" value="ECO:0007669"/>
    <property type="project" value="TreeGrafter"/>
</dbReference>
<accession>W6MHW3</accession>
<evidence type="ECO:0000256" key="4">
    <source>
        <dbReference type="ARBA" id="ARBA00023002"/>
    </source>
</evidence>
<feature type="domain" description="FAD/NAD(P)-binding" evidence="5">
    <location>
        <begin position="7"/>
        <end position="289"/>
    </location>
</feature>
<reference evidence="6" key="1">
    <citation type="submission" date="2013-12" db="EMBL/GenBank/DDBJ databases">
        <authorList>
            <person name="Genoscope - CEA"/>
        </authorList>
    </citation>
    <scope>NUCLEOTIDE SEQUENCE</scope>
    <source>
        <strain evidence="6">CBS 1993</strain>
    </source>
</reference>
<keyword evidence="3" id="KW-0274">FAD</keyword>
<dbReference type="AlphaFoldDB" id="W6MHW3"/>
<dbReference type="GO" id="GO:0050660">
    <property type="term" value="F:flavin adenine dinucleotide binding"/>
    <property type="evidence" value="ECO:0007669"/>
    <property type="project" value="TreeGrafter"/>
</dbReference>
<dbReference type="GeneID" id="34519342"/>
<dbReference type="EMBL" id="HG793126">
    <property type="protein sequence ID" value="CDK25944.1"/>
    <property type="molecule type" value="Genomic_DNA"/>
</dbReference>
<dbReference type="PRINTS" id="PR00368">
    <property type="entry name" value="FADPNR"/>
</dbReference>
<keyword evidence="4" id="KW-0560">Oxidoreductase</keyword>
<proteinExistence type="inferred from homology"/>
<organism evidence="6 7">
    <name type="scientific">Kuraishia capsulata CBS 1993</name>
    <dbReference type="NCBI Taxonomy" id="1382522"/>
    <lineage>
        <taxon>Eukaryota</taxon>
        <taxon>Fungi</taxon>
        <taxon>Dikarya</taxon>
        <taxon>Ascomycota</taxon>
        <taxon>Saccharomycotina</taxon>
        <taxon>Pichiomycetes</taxon>
        <taxon>Pichiales</taxon>
        <taxon>Pichiaceae</taxon>
        <taxon>Kuraishia</taxon>
    </lineage>
</organism>
<dbReference type="Pfam" id="PF07992">
    <property type="entry name" value="Pyr_redox_2"/>
    <property type="match status" value="1"/>
</dbReference>
<dbReference type="InterPro" id="IPR023753">
    <property type="entry name" value="FAD/NAD-binding_dom"/>
</dbReference>
<keyword evidence="2" id="KW-0285">Flavoprotein</keyword>
<reference evidence="6" key="2">
    <citation type="submission" date="2014-02" db="EMBL/GenBank/DDBJ databases">
        <title>Complete DNA sequence of /Kuraishia capsulata/ illustrates novel genomic features among budding yeasts (/Saccharomycotina/).</title>
        <authorList>
            <person name="Morales L."/>
            <person name="Noel B."/>
            <person name="Porcel B."/>
            <person name="Marcet-Houben M."/>
            <person name="Hullo M-F."/>
            <person name="Sacerdot C."/>
            <person name="Tekaia F."/>
            <person name="Leh-Louis V."/>
            <person name="Despons L."/>
            <person name="Khanna V."/>
            <person name="Aury J-M."/>
            <person name="Barbe V."/>
            <person name="Couloux A."/>
            <person name="Labadie K."/>
            <person name="Pelletier E."/>
            <person name="Souciet J-L."/>
            <person name="Boekhout T."/>
            <person name="Gabaldon T."/>
            <person name="Wincker P."/>
            <person name="Dujon B."/>
        </authorList>
    </citation>
    <scope>NUCLEOTIDE SEQUENCE</scope>
    <source>
        <strain evidence="6">CBS 1993</strain>
    </source>
</reference>
<dbReference type="RefSeq" id="XP_022457954.1">
    <property type="nucleotide sequence ID" value="XM_022604144.1"/>
</dbReference>
<evidence type="ECO:0000256" key="3">
    <source>
        <dbReference type="ARBA" id="ARBA00022827"/>
    </source>
</evidence>
<dbReference type="STRING" id="1382522.W6MHW3"/>
<evidence type="ECO:0000313" key="7">
    <source>
        <dbReference type="Proteomes" id="UP000019384"/>
    </source>
</evidence>
<dbReference type="InterPro" id="IPR036188">
    <property type="entry name" value="FAD/NAD-bd_sf"/>
</dbReference>
<keyword evidence="7" id="KW-1185">Reference proteome</keyword>
<evidence type="ECO:0000256" key="1">
    <source>
        <dbReference type="ARBA" id="ARBA00006442"/>
    </source>
</evidence>
<dbReference type="OrthoDB" id="202203at2759"/>
<dbReference type="PANTHER" id="PTHR43735:SF3">
    <property type="entry name" value="FERROPTOSIS SUPPRESSOR PROTEIN 1"/>
    <property type="match status" value="1"/>
</dbReference>
<evidence type="ECO:0000259" key="5">
    <source>
        <dbReference type="Pfam" id="PF07992"/>
    </source>
</evidence>
<dbReference type="HOGENOM" id="CLU_019845_2_0_1"/>
<dbReference type="Proteomes" id="UP000019384">
    <property type="component" value="Unassembled WGS sequence"/>
</dbReference>